<dbReference type="EMBL" id="JSYN01000015">
    <property type="protein sequence ID" value="KIA93305.1"/>
    <property type="molecule type" value="Genomic_DNA"/>
</dbReference>
<organism evidence="2 3">
    <name type="scientific">Pedobacter kyungheensis</name>
    <dbReference type="NCBI Taxonomy" id="1069985"/>
    <lineage>
        <taxon>Bacteria</taxon>
        <taxon>Pseudomonadati</taxon>
        <taxon>Bacteroidota</taxon>
        <taxon>Sphingobacteriia</taxon>
        <taxon>Sphingobacteriales</taxon>
        <taxon>Sphingobacteriaceae</taxon>
        <taxon>Pedobacter</taxon>
    </lineage>
</organism>
<evidence type="ECO:0000256" key="1">
    <source>
        <dbReference type="SAM" id="SignalP"/>
    </source>
</evidence>
<keyword evidence="3" id="KW-1185">Reference proteome</keyword>
<reference evidence="2 3" key="1">
    <citation type="submission" date="2014-10" db="EMBL/GenBank/DDBJ databases">
        <title>Pedobacter Kyungheensis.</title>
        <authorList>
            <person name="Anderson B.M."/>
            <person name="Newman J.D."/>
        </authorList>
    </citation>
    <scope>NUCLEOTIDE SEQUENCE [LARGE SCALE GENOMIC DNA]</scope>
    <source>
        <strain evidence="2 3">KACC 16221</strain>
    </source>
</reference>
<dbReference type="Pfam" id="PF19765">
    <property type="entry name" value="DUF6252"/>
    <property type="match status" value="1"/>
</dbReference>
<name>A0A0C1DHA6_9SPHI</name>
<keyword evidence="1" id="KW-0732">Signal</keyword>
<evidence type="ECO:0008006" key="4">
    <source>
        <dbReference type="Google" id="ProtNLM"/>
    </source>
</evidence>
<dbReference type="AlphaFoldDB" id="A0A0C1DHA6"/>
<proteinExistence type="predicted"/>
<accession>A0A0C1DHA6</accession>
<comment type="caution">
    <text evidence="2">The sequence shown here is derived from an EMBL/GenBank/DDBJ whole genome shotgun (WGS) entry which is preliminary data.</text>
</comment>
<evidence type="ECO:0000313" key="3">
    <source>
        <dbReference type="Proteomes" id="UP000031246"/>
    </source>
</evidence>
<dbReference type="Proteomes" id="UP000031246">
    <property type="component" value="Unassembled WGS sequence"/>
</dbReference>
<evidence type="ECO:0000313" key="2">
    <source>
        <dbReference type="EMBL" id="KIA93305.1"/>
    </source>
</evidence>
<dbReference type="OrthoDB" id="751053at2"/>
<gene>
    <name evidence="2" type="ORF">OC25_12745</name>
</gene>
<feature type="chain" id="PRO_5002143550" description="DUF5689 domain-containing protein" evidence="1">
    <location>
        <begin position="24"/>
        <end position="290"/>
    </location>
</feature>
<sequence length="290" mass="30827">MKATFKFALLAVFCLFITSSCKKEIDYHPEWSLSTMSGKIDGNLLECTLASTQFYTLDNKTTVQIIGNKGVKGFGLTIDNFKGVGTYKVADHNIATYMEGAASLQDAYYGTSAGTIKVTSYLADKYIKGTFEFKGENIAALASKTITEGQFSVSLVPVKLPETNNSTNNLSAKIDGTKIGFTGEASSINSPLGKLLTITTINGDKRLILSVIGYKGVGTYDLANDGTGVYMKDQSPTGSFSAASGTLVVTSEAGNKLKGTFAFKAPNENGTINTSVDVTEGTFDLPFSKL</sequence>
<protein>
    <recommendedName>
        <fullName evidence="4">DUF5689 domain-containing protein</fullName>
    </recommendedName>
</protein>
<dbReference type="PROSITE" id="PS51257">
    <property type="entry name" value="PROKAR_LIPOPROTEIN"/>
    <property type="match status" value="1"/>
</dbReference>
<feature type="signal peptide" evidence="1">
    <location>
        <begin position="1"/>
        <end position="23"/>
    </location>
</feature>
<dbReference type="RefSeq" id="WP_039476636.1">
    <property type="nucleotide sequence ID" value="NZ_JSYN01000015.1"/>
</dbReference>
<dbReference type="InterPro" id="IPR046219">
    <property type="entry name" value="DUF6252"/>
</dbReference>